<sequence>MTSSGKNSGFTLIETILYIALFSLLIGTAFVTVYQLIDSSGKLNIKNTTQGEGNFVLRKINWTMIGTSTFSISGSELTINKYDGITVKIKLGSGADAGKILMDDTGSFVPITTNNVQVTDLQFQQIGTDLIGVSVVARIKTLNTNPLDFIITKYIRQ</sequence>
<dbReference type="AlphaFoldDB" id="A0A1F6W527"/>
<dbReference type="InterPro" id="IPR012902">
    <property type="entry name" value="N_methyl_site"/>
</dbReference>
<keyword evidence="1" id="KW-0812">Transmembrane</keyword>
<protein>
    <recommendedName>
        <fullName evidence="4">Prepilin-type N-terminal cleavage/methylation domain-containing protein</fullName>
    </recommendedName>
</protein>
<evidence type="ECO:0000313" key="3">
    <source>
        <dbReference type="Proteomes" id="UP000178374"/>
    </source>
</evidence>
<dbReference type="Proteomes" id="UP000178374">
    <property type="component" value="Unassembled WGS sequence"/>
</dbReference>
<keyword evidence="1" id="KW-1133">Transmembrane helix</keyword>
<dbReference type="Pfam" id="PF07963">
    <property type="entry name" value="N_methyl"/>
    <property type="match status" value="1"/>
</dbReference>
<keyword evidence="1" id="KW-0472">Membrane</keyword>
<evidence type="ECO:0000256" key="1">
    <source>
        <dbReference type="SAM" id="Phobius"/>
    </source>
</evidence>
<evidence type="ECO:0000313" key="2">
    <source>
        <dbReference type="EMBL" id="OGI77013.1"/>
    </source>
</evidence>
<name>A0A1F6W527_9BACT</name>
<feature type="transmembrane region" description="Helical" evidence="1">
    <location>
        <begin position="16"/>
        <end position="37"/>
    </location>
</feature>
<reference evidence="2 3" key="1">
    <citation type="journal article" date="2016" name="Nat. Commun.">
        <title>Thousands of microbial genomes shed light on interconnected biogeochemical processes in an aquifer system.</title>
        <authorList>
            <person name="Anantharaman K."/>
            <person name="Brown C.T."/>
            <person name="Hug L.A."/>
            <person name="Sharon I."/>
            <person name="Castelle C.J."/>
            <person name="Probst A.J."/>
            <person name="Thomas B.C."/>
            <person name="Singh A."/>
            <person name="Wilkins M.J."/>
            <person name="Karaoz U."/>
            <person name="Brodie E.L."/>
            <person name="Williams K.H."/>
            <person name="Hubbard S.S."/>
            <person name="Banfield J.F."/>
        </authorList>
    </citation>
    <scope>NUCLEOTIDE SEQUENCE [LARGE SCALE GENOMIC DNA]</scope>
</reference>
<gene>
    <name evidence="2" type="ORF">A3B85_00770</name>
</gene>
<organism evidence="2 3">
    <name type="scientific">Candidatus Nomurabacteria bacterium RIFCSPHIGHO2_02_FULL_37_13</name>
    <dbReference type="NCBI Taxonomy" id="1801750"/>
    <lineage>
        <taxon>Bacteria</taxon>
        <taxon>Candidatus Nomuraibacteriota</taxon>
    </lineage>
</organism>
<proteinExistence type="predicted"/>
<dbReference type="STRING" id="1801750.A3B85_00770"/>
<comment type="caution">
    <text evidence="2">The sequence shown here is derived from an EMBL/GenBank/DDBJ whole genome shotgun (WGS) entry which is preliminary data.</text>
</comment>
<accession>A0A1F6W527</accession>
<evidence type="ECO:0008006" key="4">
    <source>
        <dbReference type="Google" id="ProtNLM"/>
    </source>
</evidence>
<dbReference type="EMBL" id="MFUA01000015">
    <property type="protein sequence ID" value="OGI77013.1"/>
    <property type="molecule type" value="Genomic_DNA"/>
</dbReference>